<dbReference type="GO" id="GO:0006506">
    <property type="term" value="P:GPI anchor biosynthetic process"/>
    <property type="evidence" value="ECO:0007669"/>
    <property type="project" value="UniProtKB-UniPathway"/>
</dbReference>
<accession>A0A1W2WA86</accession>
<dbReference type="InParanoid" id="F6YMT8"/>
<comment type="subcellular location">
    <subcellularLocation>
        <location evidence="1">Endoplasmic reticulum membrane</location>
        <topology evidence="1">Multi-pass membrane protein</topology>
    </subcellularLocation>
</comment>
<evidence type="ECO:0000256" key="3">
    <source>
        <dbReference type="ARBA" id="ARBA00010026"/>
    </source>
</evidence>
<reference evidence="11" key="2">
    <citation type="submission" date="2025-08" db="UniProtKB">
        <authorList>
            <consortium name="Ensembl"/>
        </authorList>
    </citation>
    <scope>IDENTIFICATION</scope>
</reference>
<dbReference type="Pfam" id="PF06728">
    <property type="entry name" value="PIG-U"/>
    <property type="match status" value="1"/>
</dbReference>
<dbReference type="GO" id="GO:0016255">
    <property type="term" value="P:attachment of GPI anchor to protein"/>
    <property type="evidence" value="ECO:0000318"/>
    <property type="project" value="GO_Central"/>
</dbReference>
<dbReference type="RefSeq" id="XP_002124479.1">
    <property type="nucleotide sequence ID" value="XM_002124443.4"/>
</dbReference>
<evidence type="ECO:0000256" key="1">
    <source>
        <dbReference type="ARBA" id="ARBA00004477"/>
    </source>
</evidence>
<dbReference type="Proteomes" id="UP000008144">
    <property type="component" value="Unassembled WGS sequence"/>
</dbReference>
<evidence type="ECO:0000256" key="9">
    <source>
        <dbReference type="SAM" id="Phobius"/>
    </source>
</evidence>
<evidence type="ECO:0000256" key="6">
    <source>
        <dbReference type="ARBA" id="ARBA00022824"/>
    </source>
</evidence>
<dbReference type="InterPro" id="IPR009600">
    <property type="entry name" value="PIG-U"/>
</dbReference>
<comment type="similarity">
    <text evidence="3">Belongs to the PIGU family.</text>
</comment>
<feature type="chain" id="PRO_5014090301" evidence="10">
    <location>
        <begin position="19"/>
        <end position="431"/>
    </location>
</feature>
<keyword evidence="12" id="KW-1185">Reference proteome</keyword>
<comment type="pathway">
    <text evidence="2">Glycolipid biosynthesis; glycosylphosphatidylinositol-anchor biosynthesis.</text>
</comment>
<dbReference type="STRING" id="7719.ENSCINP00000028545"/>
<feature type="transmembrane region" description="Helical" evidence="9">
    <location>
        <begin position="78"/>
        <end position="99"/>
    </location>
</feature>
<dbReference type="HOGENOM" id="CLU_030193_0_0_1"/>
<protein>
    <submittedName>
        <fullName evidence="11">Phosphatidylinositol glycan anchor biosynthesis class U protein</fullName>
    </submittedName>
</protein>
<evidence type="ECO:0000256" key="8">
    <source>
        <dbReference type="ARBA" id="ARBA00023136"/>
    </source>
</evidence>
<keyword evidence="5 9" id="KW-0812">Transmembrane</keyword>
<accession>F6YMT8</accession>
<dbReference type="PANTHER" id="PTHR13121">
    <property type="entry name" value="GPI TRANSAMIDASE COMPONENT PIG-U"/>
    <property type="match status" value="1"/>
</dbReference>
<dbReference type="KEGG" id="cin:100179414"/>
<dbReference type="GeneTree" id="ENSGT00390000014941"/>
<gene>
    <name evidence="11" type="primary">LOC100179414</name>
</gene>
<evidence type="ECO:0000256" key="5">
    <source>
        <dbReference type="ARBA" id="ARBA00022692"/>
    </source>
</evidence>
<dbReference type="Ensembl" id="ENSCINT00000028791.2">
    <property type="protein sequence ID" value="ENSCINP00000028545.2"/>
    <property type="gene ID" value="ENSCING00000016495.2"/>
</dbReference>
<evidence type="ECO:0000313" key="12">
    <source>
        <dbReference type="Proteomes" id="UP000008144"/>
    </source>
</evidence>
<evidence type="ECO:0000313" key="11">
    <source>
        <dbReference type="Ensembl" id="ENSCINP00000028545.2"/>
    </source>
</evidence>
<evidence type="ECO:0000256" key="4">
    <source>
        <dbReference type="ARBA" id="ARBA00022502"/>
    </source>
</evidence>
<feature type="transmembrane region" description="Helical" evidence="9">
    <location>
        <begin position="224"/>
        <end position="240"/>
    </location>
</feature>
<dbReference type="PANTHER" id="PTHR13121:SF0">
    <property type="entry name" value="PHOSPHATIDYLINOSITOL GLYCAN ANCHOR BIOSYNTHESIS CLASS U PROTEIN"/>
    <property type="match status" value="1"/>
</dbReference>
<dbReference type="OMA" id="ALWHLWI"/>
<dbReference type="AlphaFoldDB" id="F6YMT8"/>
<keyword evidence="8 9" id="KW-0472">Membrane</keyword>
<feature type="transmembrane region" description="Helical" evidence="9">
    <location>
        <begin position="379"/>
        <end position="404"/>
    </location>
</feature>
<name>F6YMT8_CIOIN</name>
<dbReference type="UniPathway" id="UPA00196"/>
<keyword evidence="10" id="KW-0732">Signal</keyword>
<organism evidence="11 12">
    <name type="scientific">Ciona intestinalis</name>
    <name type="common">Transparent sea squirt</name>
    <name type="synonym">Ascidia intestinalis</name>
    <dbReference type="NCBI Taxonomy" id="7719"/>
    <lineage>
        <taxon>Eukaryota</taxon>
        <taxon>Metazoa</taxon>
        <taxon>Chordata</taxon>
        <taxon>Tunicata</taxon>
        <taxon>Ascidiacea</taxon>
        <taxon>Phlebobranchia</taxon>
        <taxon>Cionidae</taxon>
        <taxon>Ciona</taxon>
    </lineage>
</organism>
<evidence type="ECO:0000256" key="2">
    <source>
        <dbReference type="ARBA" id="ARBA00004687"/>
    </source>
</evidence>
<feature type="transmembrane region" description="Helical" evidence="9">
    <location>
        <begin position="279"/>
        <end position="300"/>
    </location>
</feature>
<evidence type="ECO:0000256" key="10">
    <source>
        <dbReference type="SAM" id="SignalP"/>
    </source>
</evidence>
<feature type="transmembrane region" description="Helical" evidence="9">
    <location>
        <begin position="350"/>
        <end position="373"/>
    </location>
</feature>
<keyword evidence="7 9" id="KW-1133">Transmembrane helix</keyword>
<keyword evidence="6" id="KW-0256">Endoplasmic reticulum</keyword>
<dbReference type="OrthoDB" id="549017at2759"/>
<dbReference type="GeneID" id="100179414"/>
<sequence length="431" mass="49407">MTNLFVIISCGVLLRTWLLQLKDLTKWISKRPEVSTPQTSWSRLVEGFVISKQTGNVHSGDSYHGSTLLSAFLFHLQALSPLLVPAVFIACDVIAAISLHNFAKKFLQKELDDQNSHKSKLSKGVDSILLKLHHLENVPTLVALIYLFNPFTIVTCISQSSVAFNNLFLALYVAHLMSGSSIATTLFLALSTYETFYPVQLIIVAMLCQHKYQKEGNRNAAKPLFCFIFWLLILFLVSYLREGSLESIFSHYKFILTVPDQTPNIGIFWYFFTEIFNHFQTFFLFVFQINALFFFVPLSIKLRSHPICLMFILTCIISTFKSYPCVGDATLWISMLPLWSHTFKYQRQPLIVTVMLLTTTILCPVMWHMWIVAHSANANFYFAASLAYTTSHIFIMTNTVMAYLKWHYHIRKGVRLNLDGSTEKAVLRLMN</sequence>
<proteinExistence type="inferred from homology"/>
<evidence type="ECO:0000256" key="7">
    <source>
        <dbReference type="ARBA" id="ARBA00022989"/>
    </source>
</evidence>
<dbReference type="GO" id="GO:0042765">
    <property type="term" value="C:GPI-anchor transamidase complex"/>
    <property type="evidence" value="ECO:0000318"/>
    <property type="project" value="GO_Central"/>
</dbReference>
<dbReference type="FunCoup" id="F6YMT8">
    <property type="interactions" value="224"/>
</dbReference>
<reference evidence="12" key="1">
    <citation type="journal article" date="2002" name="Science">
        <title>The draft genome of Ciona intestinalis: insights into chordate and vertebrate origins.</title>
        <authorList>
            <person name="Dehal P."/>
            <person name="Satou Y."/>
            <person name="Campbell R.K."/>
            <person name="Chapman J."/>
            <person name="Degnan B."/>
            <person name="De Tomaso A."/>
            <person name="Davidson B."/>
            <person name="Di Gregorio A."/>
            <person name="Gelpke M."/>
            <person name="Goodstein D.M."/>
            <person name="Harafuji N."/>
            <person name="Hastings K.E."/>
            <person name="Ho I."/>
            <person name="Hotta K."/>
            <person name="Huang W."/>
            <person name="Kawashima T."/>
            <person name="Lemaire P."/>
            <person name="Martinez D."/>
            <person name="Meinertzhagen I.A."/>
            <person name="Necula S."/>
            <person name="Nonaka M."/>
            <person name="Putnam N."/>
            <person name="Rash S."/>
            <person name="Saiga H."/>
            <person name="Satake M."/>
            <person name="Terry A."/>
            <person name="Yamada L."/>
            <person name="Wang H.G."/>
            <person name="Awazu S."/>
            <person name="Azumi K."/>
            <person name="Boore J."/>
            <person name="Branno M."/>
            <person name="Chin-Bow S."/>
            <person name="DeSantis R."/>
            <person name="Doyle S."/>
            <person name="Francino P."/>
            <person name="Keys D.N."/>
            <person name="Haga S."/>
            <person name="Hayashi H."/>
            <person name="Hino K."/>
            <person name="Imai K.S."/>
            <person name="Inaba K."/>
            <person name="Kano S."/>
            <person name="Kobayashi K."/>
            <person name="Kobayashi M."/>
            <person name="Lee B.I."/>
            <person name="Makabe K.W."/>
            <person name="Manohar C."/>
            <person name="Matassi G."/>
            <person name="Medina M."/>
            <person name="Mochizuki Y."/>
            <person name="Mount S."/>
            <person name="Morishita T."/>
            <person name="Miura S."/>
            <person name="Nakayama A."/>
            <person name="Nishizaka S."/>
            <person name="Nomoto H."/>
            <person name="Ohta F."/>
            <person name="Oishi K."/>
            <person name="Rigoutsos I."/>
            <person name="Sano M."/>
            <person name="Sasaki A."/>
            <person name="Sasakura Y."/>
            <person name="Shoguchi E."/>
            <person name="Shin-i T."/>
            <person name="Spagnuolo A."/>
            <person name="Stainier D."/>
            <person name="Suzuki M.M."/>
            <person name="Tassy O."/>
            <person name="Takatori N."/>
            <person name="Tokuoka M."/>
            <person name="Yagi K."/>
            <person name="Yoshizaki F."/>
            <person name="Wada S."/>
            <person name="Zhang C."/>
            <person name="Hyatt P.D."/>
            <person name="Larimer F."/>
            <person name="Detter C."/>
            <person name="Doggett N."/>
            <person name="Glavina T."/>
            <person name="Hawkins T."/>
            <person name="Richardson P."/>
            <person name="Lucas S."/>
            <person name="Kohara Y."/>
            <person name="Levine M."/>
            <person name="Satoh N."/>
            <person name="Rokhsar D.S."/>
        </authorList>
    </citation>
    <scope>NUCLEOTIDE SEQUENCE [LARGE SCALE GENOMIC DNA]</scope>
</reference>
<keyword evidence="4" id="KW-0337">GPI-anchor biosynthesis</keyword>
<reference evidence="11" key="3">
    <citation type="submission" date="2025-09" db="UniProtKB">
        <authorList>
            <consortium name="Ensembl"/>
        </authorList>
    </citation>
    <scope>IDENTIFICATION</scope>
</reference>
<feature type="signal peptide" evidence="10">
    <location>
        <begin position="1"/>
        <end position="18"/>
    </location>
</feature>